<organism evidence="1 2">
    <name type="scientific">Thiothrix winogradskyi</name>
    <dbReference type="NCBI Taxonomy" id="96472"/>
    <lineage>
        <taxon>Bacteria</taxon>
        <taxon>Pseudomonadati</taxon>
        <taxon>Pseudomonadota</taxon>
        <taxon>Gammaproteobacteria</taxon>
        <taxon>Thiotrichales</taxon>
        <taxon>Thiotrichaceae</taxon>
        <taxon>Thiothrix</taxon>
    </lineage>
</organism>
<proteinExistence type="predicted"/>
<dbReference type="EMBL" id="CP091244">
    <property type="protein sequence ID" value="UJS26054.1"/>
    <property type="molecule type" value="Genomic_DNA"/>
</dbReference>
<reference evidence="1" key="1">
    <citation type="journal article" date="2022" name="Microorganisms">
        <title>Two New Species of Filamentous Sulfur Bacteria of the Genus Thiothrix, Thiothrix winogradskyi sp. nov. and 'Candidatus Thiothrix sulfatifontis' sp. nov.</title>
        <authorList>
            <person name="Ravin N.V."/>
            <person name="Rossetti S."/>
            <person name="Beletsky A.V."/>
            <person name="Kadnikov V.V."/>
            <person name="Rudenko T.S."/>
            <person name="Smolyakov D.D."/>
            <person name="Moskvitina M.I."/>
            <person name="Gureeva M.V."/>
            <person name="Mardanov A.V."/>
            <person name="Grabovich M.Y."/>
        </authorList>
    </citation>
    <scope>NUCLEOTIDE SEQUENCE</scope>
    <source>
        <strain evidence="1">CT3</strain>
    </source>
</reference>
<dbReference type="RefSeq" id="WP_236501390.1">
    <property type="nucleotide sequence ID" value="NZ_CP091244.1"/>
</dbReference>
<name>A0ABY3T476_9GAMM</name>
<sequence length="115" mass="12471">MKITPETAASLFAQEYGATLHHEDDERDLIEFGQWQLECTSNTMKALSAAIGSRPYGGASVADLELDAVMQLLSGQASMAAKVFDIILVKHIVREKGVGISTETLREIKNAVPHS</sequence>
<dbReference type="Proteomes" id="UP001054801">
    <property type="component" value="Chromosome"/>
</dbReference>
<evidence type="ECO:0000313" key="1">
    <source>
        <dbReference type="EMBL" id="UJS26054.1"/>
    </source>
</evidence>
<evidence type="ECO:0000313" key="2">
    <source>
        <dbReference type="Proteomes" id="UP001054801"/>
    </source>
</evidence>
<gene>
    <name evidence="1" type="ORF">L2Y54_08445</name>
</gene>
<accession>A0ABY3T476</accession>
<keyword evidence="2" id="KW-1185">Reference proteome</keyword>
<protein>
    <submittedName>
        <fullName evidence="1">Uncharacterized protein</fullName>
    </submittedName>
</protein>